<comment type="caution">
    <text evidence="1">The sequence shown here is derived from an EMBL/GenBank/DDBJ whole genome shotgun (WGS) entry which is preliminary data.</text>
</comment>
<gene>
    <name evidence="1" type="ORF">Amon02_001338300</name>
</gene>
<evidence type="ECO:0000313" key="1">
    <source>
        <dbReference type="EMBL" id="GMF08861.1"/>
    </source>
</evidence>
<organism evidence="1 2">
    <name type="scientific">Ambrosiozyma monospora</name>
    <name type="common">Yeast</name>
    <name type="synonym">Endomycopsis monosporus</name>
    <dbReference type="NCBI Taxonomy" id="43982"/>
    <lineage>
        <taxon>Eukaryota</taxon>
        <taxon>Fungi</taxon>
        <taxon>Dikarya</taxon>
        <taxon>Ascomycota</taxon>
        <taxon>Saccharomycotina</taxon>
        <taxon>Pichiomycetes</taxon>
        <taxon>Pichiales</taxon>
        <taxon>Pichiaceae</taxon>
        <taxon>Ambrosiozyma</taxon>
    </lineage>
</organism>
<evidence type="ECO:0000313" key="2">
    <source>
        <dbReference type="Proteomes" id="UP001165064"/>
    </source>
</evidence>
<dbReference type="EMBL" id="BSXS01017430">
    <property type="protein sequence ID" value="GMF08861.1"/>
    <property type="molecule type" value="Genomic_DNA"/>
</dbReference>
<proteinExistence type="predicted"/>
<reference evidence="1" key="1">
    <citation type="submission" date="2023-04" db="EMBL/GenBank/DDBJ databases">
        <title>Ambrosiozyma monospora NBRC 10751.</title>
        <authorList>
            <person name="Ichikawa N."/>
            <person name="Sato H."/>
            <person name="Tonouchi N."/>
        </authorList>
    </citation>
    <scope>NUCLEOTIDE SEQUENCE</scope>
    <source>
        <strain evidence="1">NBRC 10751</strain>
    </source>
</reference>
<keyword evidence="2" id="KW-1185">Reference proteome</keyword>
<accession>A0ACB5UDT5</accession>
<sequence>MDNNIKNNFEPNKYCSIHSKPVKHYITMVKPPDVKRRKTATRTSRLSTADTYTWIRNKNDLKPYSIINELPTEV</sequence>
<protein>
    <submittedName>
        <fullName evidence="1">Unnamed protein product</fullName>
    </submittedName>
</protein>
<dbReference type="Proteomes" id="UP001165064">
    <property type="component" value="Unassembled WGS sequence"/>
</dbReference>
<name>A0ACB5UDT5_AMBMO</name>